<dbReference type="Proteomes" id="UP001222027">
    <property type="component" value="Unassembled WGS sequence"/>
</dbReference>
<protein>
    <recommendedName>
        <fullName evidence="3">DUF6821 domain-containing protein</fullName>
    </recommendedName>
</protein>
<keyword evidence="2" id="KW-0472">Membrane</keyword>
<dbReference type="Pfam" id="PF20705">
    <property type="entry name" value="DUF6821"/>
    <property type="match status" value="1"/>
</dbReference>
<evidence type="ECO:0000256" key="1">
    <source>
        <dbReference type="SAM" id="MobiDB-lite"/>
    </source>
</evidence>
<organism evidence="4 5">
    <name type="scientific">Ensete ventricosum</name>
    <name type="common">Abyssinian banana</name>
    <name type="synonym">Musa ensete</name>
    <dbReference type="NCBI Taxonomy" id="4639"/>
    <lineage>
        <taxon>Eukaryota</taxon>
        <taxon>Viridiplantae</taxon>
        <taxon>Streptophyta</taxon>
        <taxon>Embryophyta</taxon>
        <taxon>Tracheophyta</taxon>
        <taxon>Spermatophyta</taxon>
        <taxon>Magnoliopsida</taxon>
        <taxon>Liliopsida</taxon>
        <taxon>Zingiberales</taxon>
        <taxon>Musaceae</taxon>
        <taxon>Ensete</taxon>
    </lineage>
</organism>
<dbReference type="AlphaFoldDB" id="A0AAV8R5P3"/>
<gene>
    <name evidence="4" type="ORF">OPV22_013792</name>
</gene>
<feature type="compositionally biased region" description="Acidic residues" evidence="1">
    <location>
        <begin position="64"/>
        <end position="73"/>
    </location>
</feature>
<keyword evidence="5" id="KW-1185">Reference proteome</keyword>
<dbReference type="InterPro" id="IPR049224">
    <property type="entry name" value="DUF6821"/>
</dbReference>
<comment type="caution">
    <text evidence="4">The sequence shown here is derived from an EMBL/GenBank/DDBJ whole genome shotgun (WGS) entry which is preliminary data.</text>
</comment>
<feature type="region of interest" description="Disordered" evidence="1">
    <location>
        <begin position="43"/>
        <end position="98"/>
    </location>
</feature>
<keyword evidence="2" id="KW-0812">Transmembrane</keyword>
<name>A0AAV8R5P3_ENSVE</name>
<feature type="compositionally biased region" description="Acidic residues" evidence="1">
    <location>
        <begin position="81"/>
        <end position="97"/>
    </location>
</feature>
<sequence length="152" mass="17241">MEVEEWELLTDNGLLDANEEPYFFPPTCSIDADYFAGYPRTTKERIQHGAEETSREIAPAVAADLEEPEEEESSPPSSFDVSEEDEAHVGEEVEQETPNDCNYCKGFCSMWRLAGVGTLCSVGVAVVIMFMVGRDRNRRNEAKLRRRKKKTR</sequence>
<evidence type="ECO:0000256" key="2">
    <source>
        <dbReference type="SAM" id="Phobius"/>
    </source>
</evidence>
<feature type="transmembrane region" description="Helical" evidence="2">
    <location>
        <begin position="110"/>
        <end position="133"/>
    </location>
</feature>
<evidence type="ECO:0000313" key="5">
    <source>
        <dbReference type="Proteomes" id="UP001222027"/>
    </source>
</evidence>
<feature type="compositionally biased region" description="Basic and acidic residues" evidence="1">
    <location>
        <begin position="43"/>
        <end position="55"/>
    </location>
</feature>
<reference evidence="4 5" key="1">
    <citation type="submission" date="2022-12" db="EMBL/GenBank/DDBJ databases">
        <title>Chromosome-scale assembly of the Ensete ventricosum genome.</title>
        <authorList>
            <person name="Dussert Y."/>
            <person name="Stocks J."/>
            <person name="Wendawek A."/>
            <person name="Woldeyes F."/>
            <person name="Nichols R.A."/>
            <person name="Borrell J.S."/>
        </authorList>
    </citation>
    <scope>NUCLEOTIDE SEQUENCE [LARGE SCALE GENOMIC DNA]</scope>
    <source>
        <strain evidence="5">cv. Maze</strain>
        <tissue evidence="4">Seeds</tissue>
    </source>
</reference>
<evidence type="ECO:0000259" key="3">
    <source>
        <dbReference type="Pfam" id="PF20705"/>
    </source>
</evidence>
<feature type="domain" description="DUF6821" evidence="3">
    <location>
        <begin position="65"/>
        <end position="145"/>
    </location>
</feature>
<accession>A0AAV8R5P3</accession>
<dbReference type="EMBL" id="JAQQAF010000004">
    <property type="protein sequence ID" value="KAJ8492071.1"/>
    <property type="molecule type" value="Genomic_DNA"/>
</dbReference>
<keyword evidence="2" id="KW-1133">Transmembrane helix</keyword>
<evidence type="ECO:0000313" key="4">
    <source>
        <dbReference type="EMBL" id="KAJ8492071.1"/>
    </source>
</evidence>
<proteinExistence type="predicted"/>